<dbReference type="Proteomes" id="UP000807504">
    <property type="component" value="Unassembled WGS sequence"/>
</dbReference>
<protein>
    <submittedName>
        <fullName evidence="5">Monocarboxylate transporter 5 like protein</fullName>
    </submittedName>
</protein>
<reference evidence="5" key="1">
    <citation type="journal article" date="2020" name="bioRxiv">
        <title>Chromosome-level reference genome of the European wasp spider Argiope bruennichi: a resource for studies on range expansion and evolutionary adaptation.</title>
        <authorList>
            <person name="Sheffer M.M."/>
            <person name="Hoppe A."/>
            <person name="Krehenwinkel H."/>
            <person name="Uhl G."/>
            <person name="Kuss A.W."/>
            <person name="Jensen L."/>
            <person name="Jensen C."/>
            <person name="Gillespie R.G."/>
            <person name="Hoff K.J."/>
            <person name="Prost S."/>
        </authorList>
    </citation>
    <scope>NUCLEOTIDE SEQUENCE</scope>
</reference>
<dbReference type="Pfam" id="PF07690">
    <property type="entry name" value="MFS_1"/>
    <property type="match status" value="1"/>
</dbReference>
<evidence type="ECO:0000256" key="3">
    <source>
        <dbReference type="SAM" id="Phobius"/>
    </source>
</evidence>
<reference evidence="5" key="2">
    <citation type="submission" date="2020-06" db="EMBL/GenBank/DDBJ databases">
        <authorList>
            <person name="Sheffer M."/>
        </authorList>
    </citation>
    <scope>NUCLEOTIDE SEQUENCE</scope>
</reference>
<dbReference type="AlphaFoldDB" id="A0A8T0E521"/>
<evidence type="ECO:0000313" key="6">
    <source>
        <dbReference type="Proteomes" id="UP000807504"/>
    </source>
</evidence>
<dbReference type="InterPro" id="IPR036259">
    <property type="entry name" value="MFS_trans_sf"/>
</dbReference>
<feature type="transmembrane region" description="Helical" evidence="3">
    <location>
        <begin position="444"/>
        <end position="461"/>
    </location>
</feature>
<dbReference type="InterPro" id="IPR020846">
    <property type="entry name" value="MFS_dom"/>
</dbReference>
<feature type="transmembrane region" description="Helical" evidence="3">
    <location>
        <begin position="532"/>
        <end position="550"/>
    </location>
</feature>
<feature type="region of interest" description="Disordered" evidence="2">
    <location>
        <begin position="1"/>
        <end position="22"/>
    </location>
</feature>
<name>A0A8T0E521_ARGBR</name>
<dbReference type="PANTHER" id="PTHR11360">
    <property type="entry name" value="MONOCARBOXYLATE TRANSPORTER"/>
    <property type="match status" value="1"/>
</dbReference>
<dbReference type="InterPro" id="IPR050327">
    <property type="entry name" value="Proton-linked_MCT"/>
</dbReference>
<dbReference type="SUPFAM" id="SSF103473">
    <property type="entry name" value="MFS general substrate transporter"/>
    <property type="match status" value="1"/>
</dbReference>
<dbReference type="PANTHER" id="PTHR11360:SF303">
    <property type="entry name" value="MAJOR FACILITATOR SUPERFAMILY (MFS) PROFILE DOMAIN-CONTAINING PROTEIN"/>
    <property type="match status" value="1"/>
</dbReference>
<feature type="region of interest" description="Disordered" evidence="2">
    <location>
        <begin position="214"/>
        <end position="300"/>
    </location>
</feature>
<comment type="subcellular location">
    <subcellularLocation>
        <location evidence="1">Membrane</location>
        <topology evidence="1">Multi-pass membrane protein</topology>
    </subcellularLocation>
</comment>
<sequence>MKARNKNKKEEKQRGEEKRQREREKIRHCLLENLRSVGKLINLGIFTPSHNGMNTHVSRRSTIQSGGVMYVAILQNYDVSREEASWPFALCAAVFQLVGPAVSVITHYISQRKACLLGCAIATVGLAACYFADSVVWIMVFYGVIHGLGFGLVVTLVPVTLNQYFVKPPSHCHRHSLLRRNPELSVVMNTLVASCFLRAPPWIEKAKETKVKLLEESSDAKDSGVSTSDDNPTESKEAAIPPIYKMITDQNSENKRSSLEKDNAITEQSNNVNESLQDLSSSLTVDKSSDNTNSDTLYSNNDSVLFDGSDAKIESDKSHATCDSDFIKNDPEVKKPLMSNDQINIAPKKNKESDEVDTPRSRAFHSISSILKQPMFHLITFTMCIYFLGVHSFFMVIVDFAKDKGIPENKGIYIISVFSITDFFGRACLGWVTDRNYISRKTMVALNLAVLGVLYQIYPLIYSLPVILAVSAINGLAVGSSITLFFVLQAECLGMKRLTLVIGLTSFINGTLSLLRPGIIGLFRDIIGSYNWMFHFVGIISILFSVIWVVESWRTKEQSANRVQDKNACDIKDGC</sequence>
<dbReference type="GO" id="GO:0016020">
    <property type="term" value="C:membrane"/>
    <property type="evidence" value="ECO:0007669"/>
    <property type="project" value="UniProtKB-SubCell"/>
</dbReference>
<evidence type="ECO:0000256" key="1">
    <source>
        <dbReference type="ARBA" id="ARBA00004141"/>
    </source>
</evidence>
<feature type="transmembrane region" description="Helical" evidence="3">
    <location>
        <begin position="500"/>
        <end position="520"/>
    </location>
</feature>
<dbReference type="PROSITE" id="PS50850">
    <property type="entry name" value="MFS"/>
    <property type="match status" value="1"/>
</dbReference>
<evidence type="ECO:0000256" key="2">
    <source>
        <dbReference type="SAM" id="MobiDB-lite"/>
    </source>
</evidence>
<accession>A0A8T0E521</accession>
<feature type="transmembrane region" description="Helical" evidence="3">
    <location>
        <begin position="467"/>
        <end position="488"/>
    </location>
</feature>
<feature type="compositionally biased region" description="Polar residues" evidence="2">
    <location>
        <begin position="265"/>
        <end position="300"/>
    </location>
</feature>
<evidence type="ECO:0000259" key="4">
    <source>
        <dbReference type="PROSITE" id="PS50850"/>
    </source>
</evidence>
<feature type="transmembrane region" description="Helical" evidence="3">
    <location>
        <begin position="378"/>
        <end position="400"/>
    </location>
</feature>
<proteinExistence type="predicted"/>
<dbReference type="EMBL" id="JABXBU010002230">
    <property type="protein sequence ID" value="KAF8766873.1"/>
    <property type="molecule type" value="Genomic_DNA"/>
</dbReference>
<feature type="compositionally biased region" description="Basic and acidic residues" evidence="2">
    <location>
        <begin position="252"/>
        <end position="264"/>
    </location>
</feature>
<feature type="domain" description="Major facilitator superfamily (MFS) profile" evidence="4">
    <location>
        <begin position="375"/>
        <end position="575"/>
    </location>
</feature>
<keyword evidence="3" id="KW-0812">Transmembrane</keyword>
<gene>
    <name evidence="5" type="ORF">HNY73_019894</name>
</gene>
<keyword evidence="6" id="KW-1185">Reference proteome</keyword>
<dbReference type="InterPro" id="IPR011701">
    <property type="entry name" value="MFS"/>
</dbReference>
<comment type="caution">
    <text evidence="5">The sequence shown here is derived from an EMBL/GenBank/DDBJ whole genome shotgun (WGS) entry which is preliminary data.</text>
</comment>
<dbReference type="GO" id="GO:0008028">
    <property type="term" value="F:monocarboxylic acid transmembrane transporter activity"/>
    <property type="evidence" value="ECO:0007669"/>
    <property type="project" value="TreeGrafter"/>
</dbReference>
<evidence type="ECO:0000313" key="5">
    <source>
        <dbReference type="EMBL" id="KAF8766873.1"/>
    </source>
</evidence>
<feature type="transmembrane region" description="Helical" evidence="3">
    <location>
        <begin position="114"/>
        <end position="133"/>
    </location>
</feature>
<feature type="compositionally biased region" description="Basic and acidic residues" evidence="2">
    <location>
        <begin position="8"/>
        <end position="22"/>
    </location>
</feature>
<feature type="transmembrane region" description="Helical" evidence="3">
    <location>
        <begin position="412"/>
        <end position="432"/>
    </location>
</feature>
<keyword evidence="3" id="KW-1133">Transmembrane helix</keyword>
<dbReference type="Gene3D" id="1.20.1250.20">
    <property type="entry name" value="MFS general substrate transporter like domains"/>
    <property type="match status" value="2"/>
</dbReference>
<feature type="transmembrane region" description="Helical" evidence="3">
    <location>
        <begin position="139"/>
        <end position="161"/>
    </location>
</feature>
<keyword evidence="3" id="KW-0472">Membrane</keyword>
<organism evidence="5 6">
    <name type="scientific">Argiope bruennichi</name>
    <name type="common">Wasp spider</name>
    <name type="synonym">Aranea bruennichi</name>
    <dbReference type="NCBI Taxonomy" id="94029"/>
    <lineage>
        <taxon>Eukaryota</taxon>
        <taxon>Metazoa</taxon>
        <taxon>Ecdysozoa</taxon>
        <taxon>Arthropoda</taxon>
        <taxon>Chelicerata</taxon>
        <taxon>Arachnida</taxon>
        <taxon>Araneae</taxon>
        <taxon>Araneomorphae</taxon>
        <taxon>Entelegynae</taxon>
        <taxon>Araneoidea</taxon>
        <taxon>Araneidae</taxon>
        <taxon>Argiope</taxon>
    </lineage>
</organism>